<proteinExistence type="predicted"/>
<dbReference type="AlphaFoldDB" id="A0A645IZL5"/>
<sequence length="115" mass="12406">MLAAGTLRKGAGGPEIGHLQGLLQRQASRHHLTEDALHRRRRQRPGVDIGQAAQHLGLALRAVDVALLDLAHTLRAPRTLGQSGQDFLVEVIDAIAQVQQFVTHAQFSLRTVGSA</sequence>
<dbReference type="EMBL" id="VSSQ01127730">
    <property type="protein sequence ID" value="MPN56868.1"/>
    <property type="molecule type" value="Genomic_DNA"/>
</dbReference>
<comment type="caution">
    <text evidence="1">The sequence shown here is derived from an EMBL/GenBank/DDBJ whole genome shotgun (WGS) entry which is preliminary data.</text>
</comment>
<name>A0A645IZL5_9ZZZZ</name>
<organism evidence="1">
    <name type="scientific">bioreactor metagenome</name>
    <dbReference type="NCBI Taxonomy" id="1076179"/>
    <lineage>
        <taxon>unclassified sequences</taxon>
        <taxon>metagenomes</taxon>
        <taxon>ecological metagenomes</taxon>
    </lineage>
</organism>
<protein>
    <submittedName>
        <fullName evidence="1">Uncharacterized protein</fullName>
    </submittedName>
</protein>
<evidence type="ECO:0000313" key="1">
    <source>
        <dbReference type="EMBL" id="MPN56868.1"/>
    </source>
</evidence>
<reference evidence="1" key="1">
    <citation type="submission" date="2019-08" db="EMBL/GenBank/DDBJ databases">
        <authorList>
            <person name="Kucharzyk K."/>
            <person name="Murdoch R.W."/>
            <person name="Higgins S."/>
            <person name="Loffler F."/>
        </authorList>
    </citation>
    <scope>NUCLEOTIDE SEQUENCE</scope>
</reference>
<accession>A0A645IZL5</accession>
<gene>
    <name evidence="1" type="ORF">SDC9_204561</name>
</gene>